<dbReference type="Pfam" id="PF00583">
    <property type="entry name" value="Acetyltransf_1"/>
    <property type="match status" value="1"/>
</dbReference>
<feature type="compositionally biased region" description="Polar residues" evidence="1">
    <location>
        <begin position="335"/>
        <end position="349"/>
    </location>
</feature>
<name>A0A7J6NQB4_PEROL</name>
<proteinExistence type="predicted"/>
<dbReference type="SUPFAM" id="SSF55729">
    <property type="entry name" value="Acyl-CoA N-acyltransferases (Nat)"/>
    <property type="match status" value="1"/>
</dbReference>
<gene>
    <name evidence="3" type="ORF">FOZ60_005700</name>
</gene>
<dbReference type="Proteomes" id="UP000541610">
    <property type="component" value="Unassembled WGS sequence"/>
</dbReference>
<evidence type="ECO:0000259" key="2">
    <source>
        <dbReference type="Pfam" id="PF00583"/>
    </source>
</evidence>
<reference evidence="3 4" key="1">
    <citation type="submission" date="2020-04" db="EMBL/GenBank/DDBJ databases">
        <title>Perkinsus olseni comparative genomics.</title>
        <authorList>
            <person name="Bogema D.R."/>
        </authorList>
    </citation>
    <scope>NUCLEOTIDE SEQUENCE [LARGE SCALE GENOMIC DNA]</scope>
    <source>
        <strain evidence="3">00978-12</strain>
    </source>
</reference>
<sequence length="1218" mass="133465">MTLMSNADGSFSQLWEIGAPSGVTSDRGDESHRRVLSIGQSSAANAELGLVDELRGATVDELQRHIRCRLEDSEGKSCVIRVSGGSPRECDVAMEGIGPIVFWIDWPLLYDVCKLATRLSLIITLVNNLTAEWYRLVGYLDTAAICSSAGIESWIRWSASLACTKCSIWVPLEDHSGSSPLEWKSWGGDTPPILVADFHLAYSAVWSSGEPQPLGWYKDVIITVTLSQSTISLGTSKCTSTESWRLRGSTSHKIVEPFHARSLFKSKEKGRTFKTNVEVDPVKIVLATSDIVIIGAIAEICVSLYSCVDADCHKLSLDIGLSAAQEQPNGVEGETQPSSYPPSESSDVATSPREVLSTRFAFKVATLQVEIVDAGTATVFRGSRPKATVKFAMVTIEDINVTASSEVDITFTSDLSSAALQEWLLDLSLGVDVFNRPLSGYEPCVEPVQLRMVLGSDKGGLSDDLWRLTLNSTWVNILITECCLESALAFYHSLVNRLQEFSSTIDETYHREWVLDSAQNASPKRVASPALEPRSVKVTFAAPVHESPANRMPEPRTSVPQSSRVFCREVSPTEASEVEPLVSALEPSVGYETPLSIDWSSASIWQKMMLYKEQNLVVTTRTESDDPAVAREATTSNAQLQAESKFDFVRSTAGSEVGPGRSFYGSRRVLPSQQTIPSLWRAMQEDGYSHHLPGLPGPLSRGRYLSLPSLPSPPPSPDSFASPDLASAQPRPSLVDIKGSLSSLDVGMAGRRGPKLTNLTGLPILVRTTRDAPERGVTMTGKPIDDWLKVVNRCRDGFALPLNESDGSTLPFDLCVQLGCRKVFVERLGPLNQSSSRVHSLRVPVEAFRATNVLRSTPKGVNRDSSPTRGSVENESGILNRARREWTTVRIMVRVELHPTLSVWDVCVSSLYTVVNDTSATLVIVGPRREPWTNIEGGDVPSGGSFMQTRGAGNHPRGSKSSTRAELVRSTYVPPHLILAPGEAVPIPIDWMLPEQCFRSKPRAIGEKKFTAIGLGLWETVIAVVKMTIPDDPVDEVEKMIRDHMPHPSQAGEIGVIDWVEVEEKYQRMGIATALINKTFHYIGAKKSQVVAMYLVVNPNNKEAIGLYKKTGFVKACLSILLGLLQLGRPLDEQALVPKVVTVLSNGSYVREHHQRGSPEVVEPAKLECTKRAAHRSLDSEGLQEMHIRFESWTDASSMFDRLAEALTAYHDRHATVT</sequence>
<feature type="region of interest" description="Disordered" evidence="1">
    <location>
        <begin position="703"/>
        <end position="731"/>
    </location>
</feature>
<dbReference type="Gene3D" id="3.40.630.30">
    <property type="match status" value="1"/>
</dbReference>
<feature type="domain" description="N-acetyltransferase" evidence="2">
    <location>
        <begin position="1040"/>
        <end position="1113"/>
    </location>
</feature>
<evidence type="ECO:0000256" key="1">
    <source>
        <dbReference type="SAM" id="MobiDB-lite"/>
    </source>
</evidence>
<dbReference type="EMBL" id="JABANP010000236">
    <property type="protein sequence ID" value="KAF4686072.1"/>
    <property type="molecule type" value="Genomic_DNA"/>
</dbReference>
<evidence type="ECO:0000313" key="4">
    <source>
        <dbReference type="Proteomes" id="UP000541610"/>
    </source>
</evidence>
<feature type="compositionally biased region" description="Low complexity" evidence="1">
    <location>
        <begin position="718"/>
        <end position="728"/>
    </location>
</feature>
<dbReference type="InterPro" id="IPR016181">
    <property type="entry name" value="Acyl_CoA_acyltransferase"/>
</dbReference>
<comment type="caution">
    <text evidence="3">The sequence shown here is derived from an EMBL/GenBank/DDBJ whole genome shotgun (WGS) entry which is preliminary data.</text>
</comment>
<organism evidence="3 4">
    <name type="scientific">Perkinsus olseni</name>
    <name type="common">Perkinsus atlanticus</name>
    <dbReference type="NCBI Taxonomy" id="32597"/>
    <lineage>
        <taxon>Eukaryota</taxon>
        <taxon>Sar</taxon>
        <taxon>Alveolata</taxon>
        <taxon>Perkinsozoa</taxon>
        <taxon>Perkinsea</taxon>
        <taxon>Perkinsida</taxon>
        <taxon>Perkinsidae</taxon>
        <taxon>Perkinsus</taxon>
    </lineage>
</organism>
<feature type="region of interest" description="Disordered" evidence="1">
    <location>
        <begin position="326"/>
        <end position="349"/>
    </location>
</feature>
<evidence type="ECO:0000313" key="3">
    <source>
        <dbReference type="EMBL" id="KAF4686072.1"/>
    </source>
</evidence>
<dbReference type="OrthoDB" id="10407499at2759"/>
<dbReference type="CDD" id="cd04301">
    <property type="entry name" value="NAT_SF"/>
    <property type="match status" value="1"/>
</dbReference>
<accession>A0A7J6NQB4</accession>
<dbReference type="InterPro" id="IPR000182">
    <property type="entry name" value="GNAT_dom"/>
</dbReference>
<protein>
    <recommendedName>
        <fullName evidence="2">N-acetyltransferase domain-containing protein</fullName>
    </recommendedName>
</protein>
<dbReference type="AlphaFoldDB" id="A0A7J6NQB4"/>
<dbReference type="GO" id="GO:0016747">
    <property type="term" value="F:acyltransferase activity, transferring groups other than amino-acyl groups"/>
    <property type="evidence" value="ECO:0007669"/>
    <property type="project" value="InterPro"/>
</dbReference>